<reference evidence="2 4" key="1">
    <citation type="submission" date="2016-10" db="EMBL/GenBank/DDBJ databases">
        <authorList>
            <person name="Varghese N."/>
            <person name="Submissions S."/>
        </authorList>
    </citation>
    <scope>NUCLEOTIDE SEQUENCE [LARGE SCALE GENOMIC DNA]</scope>
    <source>
        <strain evidence="2 4">CGMCC 1.7071</strain>
    </source>
</reference>
<protein>
    <submittedName>
        <fullName evidence="2">DNA topoisomerase-1</fullName>
    </submittedName>
</protein>
<evidence type="ECO:0000313" key="4">
    <source>
        <dbReference type="Proteomes" id="UP000198939"/>
    </source>
</evidence>
<gene>
    <name evidence="1" type="ORF">RTCCBAU85039_1534</name>
    <name evidence="2" type="ORF">SAMN05216228_100526</name>
</gene>
<sequence>MCLSHSDRRIRCAVRILQELPGQQLFQYIDDHGACHPIQ</sequence>
<evidence type="ECO:0000313" key="3">
    <source>
        <dbReference type="Proteomes" id="UP000183063"/>
    </source>
</evidence>
<dbReference type="EMBL" id="FOCV01000005">
    <property type="protein sequence ID" value="SEN50485.1"/>
    <property type="molecule type" value="Genomic_DNA"/>
</dbReference>
<name>A0A1H8H2W7_9HYPH</name>
<dbReference type="EMBL" id="FNXB01000007">
    <property type="protein sequence ID" value="SEH63990.1"/>
    <property type="molecule type" value="Genomic_DNA"/>
</dbReference>
<reference evidence="3" key="3">
    <citation type="submission" date="2016-10" db="EMBL/GenBank/DDBJ databases">
        <authorList>
            <person name="Wibberg D."/>
        </authorList>
    </citation>
    <scope>NUCLEOTIDE SEQUENCE [LARGE SCALE GENOMIC DNA]</scope>
</reference>
<reference evidence="1" key="2">
    <citation type="submission" date="2016-10" db="EMBL/GenBank/DDBJ databases">
        <authorList>
            <person name="de Groot N.N."/>
        </authorList>
    </citation>
    <scope>NUCLEOTIDE SEQUENCE [LARGE SCALE GENOMIC DNA]</scope>
    <source>
        <strain evidence="1">CCBAU85039</strain>
    </source>
</reference>
<accession>A0A1H8H2W7</accession>
<proteinExistence type="predicted"/>
<organism evidence="1 3">
    <name type="scientific">Rhizobium tibeticum</name>
    <dbReference type="NCBI Taxonomy" id="501024"/>
    <lineage>
        <taxon>Bacteria</taxon>
        <taxon>Pseudomonadati</taxon>
        <taxon>Pseudomonadota</taxon>
        <taxon>Alphaproteobacteria</taxon>
        <taxon>Hyphomicrobiales</taxon>
        <taxon>Rhizobiaceae</taxon>
        <taxon>Rhizobium/Agrobacterium group</taxon>
        <taxon>Rhizobium</taxon>
    </lineage>
</organism>
<dbReference type="STRING" id="501024.RTCCBAU85039_1534"/>
<dbReference type="AlphaFoldDB" id="A0A1H8H2W7"/>
<evidence type="ECO:0000313" key="2">
    <source>
        <dbReference type="EMBL" id="SEN50485.1"/>
    </source>
</evidence>
<keyword evidence="4" id="KW-1185">Reference proteome</keyword>
<dbReference type="Proteomes" id="UP000183063">
    <property type="component" value="Unassembled WGS sequence"/>
</dbReference>
<dbReference type="Proteomes" id="UP000198939">
    <property type="component" value="Unassembled WGS sequence"/>
</dbReference>
<evidence type="ECO:0000313" key="1">
    <source>
        <dbReference type="EMBL" id="SEH63990.1"/>
    </source>
</evidence>